<evidence type="ECO:0000313" key="3">
    <source>
        <dbReference type="Proteomes" id="UP000426444"/>
    </source>
</evidence>
<dbReference type="EMBL" id="CP046457">
    <property type="protein sequence ID" value="QGT98632.1"/>
    <property type="molecule type" value="Genomic_DNA"/>
</dbReference>
<dbReference type="AlphaFoldDB" id="A0A6I6DCL0"/>
<dbReference type="Proteomes" id="UP000426444">
    <property type="component" value="Chromosome"/>
</dbReference>
<proteinExistence type="predicted"/>
<reference evidence="3" key="1">
    <citation type="journal article" date="2019" name="Microbiology">
        <title>Complete Genome Sequence of an Uncultured Bacterium of the Candidate Phylum Bipolaricaulota.</title>
        <authorList>
            <person name="Kadnikov V.V."/>
            <person name="Mardanov A.V."/>
            <person name="Beletsky A.V."/>
            <person name="Frank Y.A."/>
            <person name="Karnachuk O.V."/>
            <person name="Ravin N.V."/>
        </authorList>
    </citation>
    <scope>NUCLEOTIDE SEQUENCE [LARGE SCALE GENOMIC DNA]</scope>
</reference>
<keyword evidence="1" id="KW-0812">Transmembrane</keyword>
<name>A0A6I6DCL0_9FIRM</name>
<protein>
    <submittedName>
        <fullName evidence="2">Uncharacterized protein</fullName>
    </submittedName>
</protein>
<evidence type="ECO:0000256" key="1">
    <source>
        <dbReference type="SAM" id="Phobius"/>
    </source>
</evidence>
<keyword evidence="3" id="KW-1185">Reference proteome</keyword>
<keyword evidence="1" id="KW-1133">Transmembrane helix</keyword>
<keyword evidence="1" id="KW-0472">Membrane</keyword>
<sequence>MILLTKNILKLFISAMFIILLAFLLIDKTGSYDSNFKLGGYIHDVNYKEEDIDTPVFTAEDLLYDIERFQRPSKESQLELKYTFDIDDFEDKEPYIPKDYPKKFKSSQDVIHAYYSILKEASYMEGYHGGCGTIGWDKIPYPYAYELLSEETKNTISFKKFKNSFKGTGHITALKLYPAYNPRNNDKNIDYNFVEVEVITGPPYSTKSNKKPSYFAYYYGIVTTEYNKSTGWKISAIDYIAEDFLCAPYHFWHWDSKEFTKAVYGGWYSLINEIDNIEIKDPLISIYASKKDKKYKFHFVRLTNGEDILLNEYIYKDEKWEEVNLLNPEHQLYKMSILKFEQKILTK</sequence>
<accession>A0A6I6DCL0</accession>
<dbReference type="OrthoDB" id="1747159at2"/>
<dbReference type="RefSeq" id="WP_156202606.1">
    <property type="nucleotide sequence ID" value="NZ_CP046457.1"/>
</dbReference>
<evidence type="ECO:0000313" key="2">
    <source>
        <dbReference type="EMBL" id="QGT98632.1"/>
    </source>
</evidence>
<dbReference type="KEGG" id="salq:SYNTR_0039"/>
<feature type="transmembrane region" description="Helical" evidence="1">
    <location>
        <begin position="7"/>
        <end position="26"/>
    </location>
</feature>
<gene>
    <name evidence="2" type="ORF">SYNTR_0039</name>
</gene>
<organism evidence="2 3">
    <name type="scientific">Candidatus Syntrophocurvum alkaliphilum</name>
    <dbReference type="NCBI Taxonomy" id="2293317"/>
    <lineage>
        <taxon>Bacteria</taxon>
        <taxon>Bacillati</taxon>
        <taxon>Bacillota</taxon>
        <taxon>Clostridia</taxon>
        <taxon>Eubacteriales</taxon>
        <taxon>Syntrophomonadaceae</taxon>
        <taxon>Candidatus Syntrophocurvum</taxon>
    </lineage>
</organism>